<feature type="region of interest" description="Disordered" evidence="1">
    <location>
        <begin position="1"/>
        <end position="29"/>
    </location>
</feature>
<dbReference type="AlphaFoldDB" id="A0A8J4DPF5"/>
<keyword evidence="3" id="KW-1185">Reference proteome</keyword>
<evidence type="ECO:0000313" key="3">
    <source>
        <dbReference type="Proteomes" id="UP000619260"/>
    </source>
</evidence>
<gene>
    <name evidence="2" type="ORF">Val02_14790</name>
</gene>
<evidence type="ECO:0000313" key="2">
    <source>
        <dbReference type="EMBL" id="GIJ44593.1"/>
    </source>
</evidence>
<protein>
    <submittedName>
        <fullName evidence="2">Uncharacterized protein</fullName>
    </submittedName>
</protein>
<reference evidence="2" key="1">
    <citation type="submission" date="2021-01" db="EMBL/GenBank/DDBJ databases">
        <title>Whole genome shotgun sequence of Virgisporangium aliadipatigenens NBRC 105644.</title>
        <authorList>
            <person name="Komaki H."/>
            <person name="Tamura T."/>
        </authorList>
    </citation>
    <scope>NUCLEOTIDE SEQUENCE</scope>
    <source>
        <strain evidence="2">NBRC 105644</strain>
    </source>
</reference>
<dbReference type="EMBL" id="BOPF01000004">
    <property type="protein sequence ID" value="GIJ44593.1"/>
    <property type="molecule type" value="Genomic_DNA"/>
</dbReference>
<evidence type="ECO:0000256" key="1">
    <source>
        <dbReference type="SAM" id="MobiDB-lite"/>
    </source>
</evidence>
<dbReference type="Proteomes" id="UP000619260">
    <property type="component" value="Unassembled WGS sequence"/>
</dbReference>
<organism evidence="2 3">
    <name type="scientific">Virgisporangium aliadipatigenens</name>
    <dbReference type="NCBI Taxonomy" id="741659"/>
    <lineage>
        <taxon>Bacteria</taxon>
        <taxon>Bacillati</taxon>
        <taxon>Actinomycetota</taxon>
        <taxon>Actinomycetes</taxon>
        <taxon>Micromonosporales</taxon>
        <taxon>Micromonosporaceae</taxon>
        <taxon>Virgisporangium</taxon>
    </lineage>
</organism>
<sequence length="70" mass="7247">METGDHDGLGAGGVTPGGRVPEGRGELGTFTYPGTELEAFRVCVGAESIEWMLNQEAPATIAVARAQASR</sequence>
<name>A0A8J4DPF5_9ACTN</name>
<accession>A0A8J4DPF5</accession>
<proteinExistence type="predicted"/>
<comment type="caution">
    <text evidence="2">The sequence shown here is derived from an EMBL/GenBank/DDBJ whole genome shotgun (WGS) entry which is preliminary data.</text>
</comment>